<evidence type="ECO:0000313" key="4">
    <source>
        <dbReference type="EMBL" id="QJQ05808.1"/>
    </source>
</evidence>
<keyword evidence="5" id="KW-1185">Reference proteome</keyword>
<evidence type="ECO:0000256" key="2">
    <source>
        <dbReference type="PROSITE-ProRule" id="PRU00169"/>
    </source>
</evidence>
<name>A0A6M4A4E5_9BURK</name>
<dbReference type="InterPro" id="IPR011006">
    <property type="entry name" value="CheY-like_superfamily"/>
</dbReference>
<proteinExistence type="predicted"/>
<dbReference type="PANTHER" id="PTHR45339">
    <property type="entry name" value="HYBRID SIGNAL TRANSDUCTION HISTIDINE KINASE J"/>
    <property type="match status" value="1"/>
</dbReference>
<dbReference type="SUPFAM" id="SSF52172">
    <property type="entry name" value="CheY-like"/>
    <property type="match status" value="1"/>
</dbReference>
<gene>
    <name evidence="4" type="ORF">EJG51_008050</name>
</gene>
<dbReference type="Gene3D" id="3.40.50.2300">
    <property type="match status" value="1"/>
</dbReference>
<dbReference type="GO" id="GO:0000160">
    <property type="term" value="P:phosphorelay signal transduction system"/>
    <property type="evidence" value="ECO:0007669"/>
    <property type="project" value="UniProtKB-KW"/>
</dbReference>
<reference evidence="4 5" key="1">
    <citation type="journal article" date="2019" name="Int. J. Syst. Evol. Microbiol.">
        <title>Undibacterium piscinae sp. nov., isolated from Korean shiner intestine.</title>
        <authorList>
            <person name="Lee S.Y."/>
            <person name="Kang W."/>
            <person name="Kim P.S."/>
            <person name="Kim H.S."/>
            <person name="Sung H."/>
            <person name="Shin N.R."/>
            <person name="Whon T.W."/>
            <person name="Yun J.H."/>
            <person name="Lee J.Y."/>
            <person name="Lee J.Y."/>
            <person name="Jung M.J."/>
            <person name="Jeong Y.S."/>
            <person name="Tak E.J."/>
            <person name="Han J.E."/>
            <person name="Hyun D.W."/>
            <person name="Kang M.S."/>
            <person name="Lee K.E."/>
            <person name="Lee B.H."/>
            <person name="Bae J.W."/>
        </authorList>
    </citation>
    <scope>NUCLEOTIDE SEQUENCE [LARGE SCALE GENOMIC DNA]</scope>
    <source>
        <strain evidence="4 5">S11R28</strain>
    </source>
</reference>
<evidence type="ECO:0000256" key="1">
    <source>
        <dbReference type="ARBA" id="ARBA00022553"/>
    </source>
</evidence>
<feature type="domain" description="Response regulatory" evidence="3">
    <location>
        <begin position="1"/>
        <end position="75"/>
    </location>
</feature>
<dbReference type="PANTHER" id="PTHR45339:SF5">
    <property type="entry name" value="HISTIDINE KINASE"/>
    <property type="match status" value="1"/>
</dbReference>
<evidence type="ECO:0000259" key="3">
    <source>
        <dbReference type="PROSITE" id="PS50110"/>
    </source>
</evidence>
<protein>
    <submittedName>
        <fullName evidence="4">Response regulator</fullName>
    </submittedName>
</protein>
<dbReference type="EMBL" id="CP051152">
    <property type="protein sequence ID" value="QJQ05808.1"/>
    <property type="molecule type" value="Genomic_DNA"/>
</dbReference>
<organism evidence="4 5">
    <name type="scientific">Undibacterium piscinae</name>
    <dbReference type="NCBI Taxonomy" id="2495591"/>
    <lineage>
        <taxon>Bacteria</taxon>
        <taxon>Pseudomonadati</taxon>
        <taxon>Pseudomonadota</taxon>
        <taxon>Betaproteobacteria</taxon>
        <taxon>Burkholderiales</taxon>
        <taxon>Oxalobacteraceae</taxon>
        <taxon>Undibacterium</taxon>
    </lineage>
</organism>
<dbReference type="CDD" id="cd17546">
    <property type="entry name" value="REC_hyHK_CKI1_RcsC-like"/>
    <property type="match status" value="1"/>
</dbReference>
<dbReference type="Proteomes" id="UP000274350">
    <property type="component" value="Chromosome"/>
</dbReference>
<feature type="modified residue" description="4-aspartylphosphate" evidence="2">
    <location>
        <position position="25"/>
    </location>
</feature>
<dbReference type="Pfam" id="PF00072">
    <property type="entry name" value="Response_reg"/>
    <property type="match status" value="1"/>
</dbReference>
<dbReference type="InterPro" id="IPR001789">
    <property type="entry name" value="Sig_transdc_resp-reg_receiver"/>
</dbReference>
<dbReference type="KEGG" id="upi:EJG51_008050"/>
<dbReference type="AlphaFoldDB" id="A0A6M4A4E5"/>
<sequence>MVVAETGKLAIQHFMQKPYDLILMDMQMPEMGGIEATQLIRQIENGSSHIPIIAMTANAMNGDQQRCLDAGMDIC</sequence>
<accession>A0A6M4A4E5</accession>
<evidence type="ECO:0000313" key="5">
    <source>
        <dbReference type="Proteomes" id="UP000274350"/>
    </source>
</evidence>
<dbReference type="PROSITE" id="PS50110">
    <property type="entry name" value="RESPONSE_REGULATORY"/>
    <property type="match status" value="1"/>
</dbReference>
<keyword evidence="1 2" id="KW-0597">Phosphoprotein</keyword>